<dbReference type="InterPro" id="IPR005181">
    <property type="entry name" value="SASA"/>
</dbReference>
<dbReference type="SUPFAM" id="SSF52266">
    <property type="entry name" value="SGNH hydrolase"/>
    <property type="match status" value="1"/>
</dbReference>
<keyword evidence="3" id="KW-0732">Signal</keyword>
<feature type="domain" description="Sialate O-acetylesterase" evidence="4">
    <location>
        <begin position="34"/>
        <end position="262"/>
    </location>
</feature>
<keyword evidence="1" id="KW-0378">Hydrolase</keyword>
<dbReference type="PANTHER" id="PTHR31988:SF15">
    <property type="entry name" value="ESTERASE, PUTATIVE (DUF303)-RELATED"/>
    <property type="match status" value="1"/>
</dbReference>
<evidence type="ECO:0000313" key="5">
    <source>
        <dbReference type="Proteomes" id="UP000813463"/>
    </source>
</evidence>
<evidence type="ECO:0000313" key="6">
    <source>
        <dbReference type="RefSeq" id="XP_021851371.1"/>
    </source>
</evidence>
<proteinExistence type="predicted"/>
<dbReference type="Proteomes" id="UP000813463">
    <property type="component" value="Chromosome 3"/>
</dbReference>
<dbReference type="GO" id="GO:0019752">
    <property type="term" value="P:carboxylic acid metabolic process"/>
    <property type="evidence" value="ECO:0000318"/>
    <property type="project" value="GO_Central"/>
</dbReference>
<keyword evidence="5" id="KW-1185">Reference proteome</keyword>
<dbReference type="Gene3D" id="3.40.50.1110">
    <property type="entry name" value="SGNH hydrolase"/>
    <property type="match status" value="1"/>
</dbReference>
<feature type="transmembrane region" description="Helical" evidence="2">
    <location>
        <begin position="290"/>
        <end position="311"/>
    </location>
</feature>
<feature type="chain" id="PRO_5040152260" evidence="3">
    <location>
        <begin position="26"/>
        <end position="312"/>
    </location>
</feature>
<gene>
    <name evidence="6" type="primary">LOC110790924</name>
</gene>
<evidence type="ECO:0000256" key="1">
    <source>
        <dbReference type="ARBA" id="ARBA00022801"/>
    </source>
</evidence>
<keyword evidence="2" id="KW-0812">Transmembrane</keyword>
<dbReference type="Pfam" id="PF03629">
    <property type="entry name" value="SASA"/>
    <property type="match status" value="1"/>
</dbReference>
<evidence type="ECO:0000256" key="3">
    <source>
        <dbReference type="SAM" id="SignalP"/>
    </source>
</evidence>
<reference evidence="6" key="2">
    <citation type="submission" date="2025-08" db="UniProtKB">
        <authorList>
            <consortium name="RefSeq"/>
        </authorList>
    </citation>
    <scope>IDENTIFICATION</scope>
    <source>
        <tissue evidence="6">Leaf</tissue>
    </source>
</reference>
<evidence type="ECO:0000259" key="4">
    <source>
        <dbReference type="Pfam" id="PF03629"/>
    </source>
</evidence>
<dbReference type="KEGG" id="soe:110790924"/>
<dbReference type="PANTHER" id="PTHR31988">
    <property type="entry name" value="ESTERASE, PUTATIVE (DUF303)-RELATED"/>
    <property type="match status" value="1"/>
</dbReference>
<feature type="signal peptide" evidence="3">
    <location>
        <begin position="1"/>
        <end position="25"/>
    </location>
</feature>
<dbReference type="AlphaFoldDB" id="A0A9R0ILI5"/>
<protein>
    <submittedName>
        <fullName evidence="6">Probable carbohydrate esterase At4g34215</fullName>
    </submittedName>
</protein>
<dbReference type="GO" id="GO:0052689">
    <property type="term" value="F:carboxylic ester hydrolase activity"/>
    <property type="evidence" value="ECO:0000318"/>
    <property type="project" value="GO_Central"/>
</dbReference>
<dbReference type="InterPro" id="IPR052940">
    <property type="entry name" value="Carb_Esterase_6"/>
</dbReference>
<sequence>MLKTNISSYLHWILLLSYTLNLDRSSCEFRSNDKTIILLAGQSNMAGRGGVINDKWDGIIPEECGPTPSILRLDAKHRWVEATEPLHRDIDTNHTCGVGPGMALAHAVVRKSFEIGTVGLVPCAVGGTNISHWSRGGHLYNQLIKRAMASLREGGTIQALVWYQGESDTLLKQDADAYNRRLLNFFLDFRTDLQSPMLPIIQVAITSGEGRFIEDVRQAQMAVDLLNFQTIDAKGLPLEPDNLHLTTPAQVQLGQQLAHAFLHFLPGQVQTNAGSLLVQNAAPSISHYNFFYTALIASIILIYHISLPVHIL</sequence>
<reference evidence="5" key="1">
    <citation type="journal article" date="2021" name="Nat. Commun.">
        <title>Genomic analyses provide insights into spinach domestication and the genetic basis of agronomic traits.</title>
        <authorList>
            <person name="Cai X."/>
            <person name="Sun X."/>
            <person name="Xu C."/>
            <person name="Sun H."/>
            <person name="Wang X."/>
            <person name="Ge C."/>
            <person name="Zhang Z."/>
            <person name="Wang Q."/>
            <person name="Fei Z."/>
            <person name="Jiao C."/>
            <person name="Wang Q."/>
        </authorList>
    </citation>
    <scope>NUCLEOTIDE SEQUENCE [LARGE SCALE GENOMIC DNA]</scope>
    <source>
        <strain evidence="5">cv. Varoflay</strain>
    </source>
</reference>
<evidence type="ECO:0000256" key="2">
    <source>
        <dbReference type="SAM" id="Phobius"/>
    </source>
</evidence>
<dbReference type="RefSeq" id="XP_021851371.1">
    <property type="nucleotide sequence ID" value="XM_021995679.2"/>
</dbReference>
<dbReference type="OrthoDB" id="42638at2759"/>
<dbReference type="GeneID" id="110790924"/>
<dbReference type="InterPro" id="IPR036514">
    <property type="entry name" value="SGNH_hydro_sf"/>
</dbReference>
<name>A0A9R0ILI5_SPIOL</name>
<accession>A0A9R0ILI5</accession>
<keyword evidence="2" id="KW-0472">Membrane</keyword>
<keyword evidence="2" id="KW-1133">Transmembrane helix</keyword>
<organism evidence="5 6">
    <name type="scientific">Spinacia oleracea</name>
    <name type="common">Spinach</name>
    <dbReference type="NCBI Taxonomy" id="3562"/>
    <lineage>
        <taxon>Eukaryota</taxon>
        <taxon>Viridiplantae</taxon>
        <taxon>Streptophyta</taxon>
        <taxon>Embryophyta</taxon>
        <taxon>Tracheophyta</taxon>
        <taxon>Spermatophyta</taxon>
        <taxon>Magnoliopsida</taxon>
        <taxon>eudicotyledons</taxon>
        <taxon>Gunneridae</taxon>
        <taxon>Pentapetalae</taxon>
        <taxon>Caryophyllales</taxon>
        <taxon>Chenopodiaceae</taxon>
        <taxon>Chenopodioideae</taxon>
        <taxon>Anserineae</taxon>
        <taxon>Spinacia</taxon>
    </lineage>
</organism>